<organism evidence="2 3">
    <name type="scientific">Naganishia liquefaciens</name>
    <dbReference type="NCBI Taxonomy" id="104408"/>
    <lineage>
        <taxon>Eukaryota</taxon>
        <taxon>Fungi</taxon>
        <taxon>Dikarya</taxon>
        <taxon>Basidiomycota</taxon>
        <taxon>Agaricomycotina</taxon>
        <taxon>Tremellomycetes</taxon>
        <taxon>Filobasidiales</taxon>
        <taxon>Filobasidiaceae</taxon>
        <taxon>Naganishia</taxon>
    </lineage>
</organism>
<evidence type="ECO:0000313" key="3">
    <source>
        <dbReference type="Proteomes" id="UP000620104"/>
    </source>
</evidence>
<comment type="caution">
    <text evidence="2">The sequence shown here is derived from an EMBL/GenBank/DDBJ whole genome shotgun (WGS) entry which is preliminary data.</text>
</comment>
<reference evidence="2" key="1">
    <citation type="submission" date="2020-07" db="EMBL/GenBank/DDBJ databases">
        <title>Draft Genome Sequence of a Deep-Sea Yeast, Naganishia (Cryptococcus) liquefaciens strain N6.</title>
        <authorList>
            <person name="Han Y.W."/>
            <person name="Kajitani R."/>
            <person name="Morimoto H."/>
            <person name="Parhat M."/>
            <person name="Tsubouchi H."/>
            <person name="Bakenova O."/>
            <person name="Ogata M."/>
            <person name="Argunhan B."/>
            <person name="Aoki R."/>
            <person name="Kajiwara S."/>
            <person name="Itoh T."/>
            <person name="Iwasaki H."/>
        </authorList>
    </citation>
    <scope>NUCLEOTIDE SEQUENCE</scope>
    <source>
        <strain evidence="2">N6</strain>
    </source>
</reference>
<evidence type="ECO:0000313" key="2">
    <source>
        <dbReference type="EMBL" id="GHJ88060.1"/>
    </source>
</evidence>
<name>A0A8H3YFT1_9TREE</name>
<gene>
    <name evidence="2" type="ORF">NliqN6_4462</name>
</gene>
<feature type="region of interest" description="Disordered" evidence="1">
    <location>
        <begin position="88"/>
        <end position="162"/>
    </location>
</feature>
<proteinExistence type="predicted"/>
<dbReference type="Proteomes" id="UP000620104">
    <property type="component" value="Unassembled WGS sequence"/>
</dbReference>
<feature type="region of interest" description="Disordered" evidence="1">
    <location>
        <begin position="1"/>
        <end position="32"/>
    </location>
</feature>
<dbReference type="EMBL" id="BLZA01000028">
    <property type="protein sequence ID" value="GHJ88060.1"/>
    <property type="molecule type" value="Genomic_DNA"/>
</dbReference>
<evidence type="ECO:0000256" key="1">
    <source>
        <dbReference type="SAM" id="MobiDB-lite"/>
    </source>
</evidence>
<feature type="compositionally biased region" description="Polar residues" evidence="1">
    <location>
        <begin position="1"/>
        <end position="14"/>
    </location>
</feature>
<dbReference type="AlphaFoldDB" id="A0A8H3YFT1"/>
<keyword evidence="3" id="KW-1185">Reference proteome</keyword>
<feature type="compositionally biased region" description="Basic and acidic residues" evidence="1">
    <location>
        <begin position="89"/>
        <end position="119"/>
    </location>
</feature>
<sequence>MSNTSSSDNRINYESETEGMPLPKLRKKKTRDDVFKAKSAHMLSELKPAGSKQTLEFPWTQVFAGIKRRQPDSDDVDQKDPNFAFECISAHDAKSQRGRTESSRTVSDTRHNADGKKAQSDGVGTIESGFQTRSTLKGPPEGAQRCDQVSLENPASEEATLSTQETIDAVNQWLDTLRISGKAFSDSSPESIP</sequence>
<protein>
    <submittedName>
        <fullName evidence="2">Uncharacterized protein</fullName>
    </submittedName>
</protein>
<accession>A0A8H3YFT1</accession>